<dbReference type="AlphaFoldDB" id="A0A402CG64"/>
<organism evidence="1 2">
    <name type="scientific">Rhodococcus wratislaviensis</name>
    <name type="common">Tsukamurella wratislaviensis</name>
    <dbReference type="NCBI Taxonomy" id="44752"/>
    <lineage>
        <taxon>Bacteria</taxon>
        <taxon>Bacillati</taxon>
        <taxon>Actinomycetota</taxon>
        <taxon>Actinomycetes</taxon>
        <taxon>Mycobacteriales</taxon>
        <taxon>Nocardiaceae</taxon>
        <taxon>Rhodococcus</taxon>
    </lineage>
</organism>
<sequence length="46" mass="4873">MTPEGDDVLSRFSMRADASPKSALSDVAPMTRAVARCEWSAVSGES</sequence>
<name>A0A402CG64_RHOWR</name>
<dbReference type="Proteomes" id="UP000287519">
    <property type="component" value="Unassembled WGS sequence"/>
</dbReference>
<protein>
    <submittedName>
        <fullName evidence="1">Uncharacterized protein</fullName>
    </submittedName>
</protein>
<evidence type="ECO:0000313" key="1">
    <source>
        <dbReference type="EMBL" id="GCE42618.1"/>
    </source>
</evidence>
<comment type="caution">
    <text evidence="1">The sequence shown here is derived from an EMBL/GenBank/DDBJ whole genome shotgun (WGS) entry which is preliminary data.</text>
</comment>
<dbReference type="EMBL" id="BHYM01000060">
    <property type="protein sequence ID" value="GCE42618.1"/>
    <property type="molecule type" value="Genomic_DNA"/>
</dbReference>
<reference evidence="1 2" key="1">
    <citation type="submission" date="2018-11" db="EMBL/GenBank/DDBJ databases">
        <title>Microbial catabolism of amino acid.</title>
        <authorList>
            <person name="Hibi M."/>
            <person name="Ogawa J."/>
        </authorList>
    </citation>
    <scope>NUCLEOTIDE SEQUENCE [LARGE SCALE GENOMIC DNA]</scope>
    <source>
        <strain evidence="1 2">C31-06</strain>
    </source>
</reference>
<gene>
    <name evidence="1" type="ORF">Rhow_006747</name>
</gene>
<proteinExistence type="predicted"/>
<evidence type="ECO:0000313" key="2">
    <source>
        <dbReference type="Proteomes" id="UP000287519"/>
    </source>
</evidence>
<accession>A0A402CG64</accession>
<keyword evidence="2" id="KW-1185">Reference proteome</keyword>